<dbReference type="InterPro" id="IPR003680">
    <property type="entry name" value="Flavodoxin_fold"/>
</dbReference>
<accession>A0A087APL4</accession>
<dbReference type="Gene3D" id="3.40.50.360">
    <property type="match status" value="1"/>
</dbReference>
<dbReference type="OrthoDB" id="9798454at2"/>
<name>A0A087APL4_9BIFI</name>
<dbReference type="SUPFAM" id="SSF52218">
    <property type="entry name" value="Flavoproteins"/>
    <property type="match status" value="1"/>
</dbReference>
<gene>
    <name evidence="3" type="ORF">BIGA_1473</name>
</gene>
<dbReference type="GO" id="GO:0009055">
    <property type="term" value="F:electron transfer activity"/>
    <property type="evidence" value="ECO:0007669"/>
    <property type="project" value="TreeGrafter"/>
</dbReference>
<dbReference type="InterPro" id="IPR046980">
    <property type="entry name" value="KefG/KefF"/>
</dbReference>
<sequence>MNTLVLVFHPHLHDGSRINRTLAETAAATPGVTVRDEYAIYPDFHIDAEAEQEALLAADRVVWQFPMYWYSSPALLKQWEDTVLRHGWAYGTGGDKLHSKELMAAVSVGGSSDKYRHDGEFGVIVPELLKPLEATAKHIGMTWLEPFTIHGTLKVTDEELDEAARRYAALLTA</sequence>
<dbReference type="PANTHER" id="PTHR47307">
    <property type="entry name" value="GLUTATHIONE-REGULATED POTASSIUM-EFFLUX SYSTEM ANCILLARY PROTEIN KEFG"/>
    <property type="match status" value="1"/>
</dbReference>
<dbReference type="RefSeq" id="WP_033507711.1">
    <property type="nucleotide sequence ID" value="NZ_JGYX01000004.1"/>
</dbReference>
<dbReference type="EC" id="1.6.5.2" evidence="3"/>
<reference evidence="3 4" key="1">
    <citation type="submission" date="2014-03" db="EMBL/GenBank/DDBJ databases">
        <title>Genomics of Bifidobacteria.</title>
        <authorList>
            <person name="Ventura M."/>
            <person name="Milani C."/>
            <person name="Lugli G.A."/>
        </authorList>
    </citation>
    <scope>NUCLEOTIDE SEQUENCE [LARGE SCALE GENOMIC DNA]</scope>
    <source>
        <strain evidence="3 4">LMG 11586</strain>
    </source>
</reference>
<evidence type="ECO:0000313" key="4">
    <source>
        <dbReference type="Proteomes" id="UP000029046"/>
    </source>
</evidence>
<dbReference type="Proteomes" id="UP000029046">
    <property type="component" value="Unassembled WGS sequence"/>
</dbReference>
<dbReference type="EMBL" id="JGYX01000004">
    <property type="protein sequence ID" value="KFI60714.1"/>
    <property type="molecule type" value="Genomic_DNA"/>
</dbReference>
<proteinExistence type="predicted"/>
<dbReference type="GO" id="GO:0003955">
    <property type="term" value="F:NAD(P)H dehydrogenase (quinone) activity"/>
    <property type="evidence" value="ECO:0007669"/>
    <property type="project" value="UniProtKB-EC"/>
</dbReference>
<comment type="caution">
    <text evidence="3">The sequence shown here is derived from an EMBL/GenBank/DDBJ whole genome shotgun (WGS) entry which is preliminary data.</text>
</comment>
<dbReference type="PANTHER" id="PTHR47307:SF1">
    <property type="entry name" value="GLUTATHIONE-REGULATED POTASSIUM-EFFLUX SYSTEM ANCILLARY PROTEIN KEFG"/>
    <property type="match status" value="1"/>
</dbReference>
<evidence type="ECO:0000256" key="1">
    <source>
        <dbReference type="ARBA" id="ARBA00023002"/>
    </source>
</evidence>
<dbReference type="AlphaFoldDB" id="A0A087APL4"/>
<organism evidence="3 4">
    <name type="scientific">Bifidobacterium pullorum subsp. gallinarum</name>
    <dbReference type="NCBI Taxonomy" id="78344"/>
    <lineage>
        <taxon>Bacteria</taxon>
        <taxon>Bacillati</taxon>
        <taxon>Actinomycetota</taxon>
        <taxon>Actinomycetes</taxon>
        <taxon>Bifidobacteriales</taxon>
        <taxon>Bifidobacteriaceae</taxon>
        <taxon>Bifidobacterium</taxon>
    </lineage>
</organism>
<keyword evidence="1 3" id="KW-0560">Oxidoreductase</keyword>
<dbReference type="GO" id="GO:0010181">
    <property type="term" value="F:FMN binding"/>
    <property type="evidence" value="ECO:0007669"/>
    <property type="project" value="TreeGrafter"/>
</dbReference>
<dbReference type="eggNOG" id="COG2249">
    <property type="taxonomic scope" value="Bacteria"/>
</dbReference>
<protein>
    <submittedName>
        <fullName evidence="3">Flavodoxin-like fold protein</fullName>
        <ecNumber evidence="3">1.6.5.2</ecNumber>
    </submittedName>
</protein>
<dbReference type="Pfam" id="PF02525">
    <property type="entry name" value="Flavodoxin_2"/>
    <property type="match status" value="1"/>
</dbReference>
<feature type="domain" description="Flavodoxin-like fold" evidence="2">
    <location>
        <begin position="1"/>
        <end position="170"/>
    </location>
</feature>
<keyword evidence="4" id="KW-1185">Reference proteome</keyword>
<dbReference type="InterPro" id="IPR029039">
    <property type="entry name" value="Flavoprotein-like_sf"/>
</dbReference>
<evidence type="ECO:0000313" key="3">
    <source>
        <dbReference type="EMBL" id="KFI60714.1"/>
    </source>
</evidence>
<evidence type="ECO:0000259" key="2">
    <source>
        <dbReference type="Pfam" id="PF02525"/>
    </source>
</evidence>